<dbReference type="Gene3D" id="3.10.20.90">
    <property type="entry name" value="Phosphatidylinositol 3-kinase Catalytic Subunit, Chain A, domain 1"/>
    <property type="match status" value="1"/>
</dbReference>
<gene>
    <name evidence="3" type="ORF">XAT740_LOCUS40381</name>
</gene>
<accession>A0A815U2F1</accession>
<sequence length="438" mass="52710">MSIEFQRKHSQLQRENLGSRLTPYEKLPSIGKSNEYIPHPPLIKHSTKPNPRLRQIKQYEEEEEENEKIVLAIHLNDGKRIVKEFCSNDEILRIVKYLENQQIELPKDFYFSTGDVPKRQLKDFHLTLKQVNLQTHTMNSNESKVLLYKSLLEYSKVFLTEIPLQQSRSSSVNESISRDEKEISSTRSSFNEIDKDLLSKREDCQQRLSLCSRRKLSLLAFQDKNDKQHSKFQKFIDDSNLKRSKSLRQYQIELRDYLFKRLEGDQLKQQYDQLNHELYELNQQRKLYLPYRLLQDASNDAKSLILRYNTLYDVKKLLNDRDYQNEKTEKINEKERFKEKQKLEMTQLETRCAQLYEQLTYLKNQVNNQEQKLIEQMDLRRNRTQTISRIESCIYYLYERYCLPHQIKQIKGDCSIAEKLKTIQDFILYRIDLVNRTH</sequence>
<feature type="coiled-coil region" evidence="1">
    <location>
        <begin position="331"/>
        <end position="372"/>
    </location>
</feature>
<protein>
    <recommendedName>
        <fullName evidence="2">UBX domain-containing protein</fullName>
    </recommendedName>
</protein>
<reference evidence="3" key="1">
    <citation type="submission" date="2021-02" db="EMBL/GenBank/DDBJ databases">
        <authorList>
            <person name="Nowell W R."/>
        </authorList>
    </citation>
    <scope>NUCLEOTIDE SEQUENCE</scope>
</reference>
<dbReference type="Pfam" id="PF00789">
    <property type="entry name" value="UBX"/>
    <property type="match status" value="1"/>
</dbReference>
<dbReference type="SUPFAM" id="SSF54236">
    <property type="entry name" value="Ubiquitin-like"/>
    <property type="match status" value="1"/>
</dbReference>
<dbReference type="InterPro" id="IPR029071">
    <property type="entry name" value="Ubiquitin-like_domsf"/>
</dbReference>
<dbReference type="AlphaFoldDB" id="A0A815U2F1"/>
<evidence type="ECO:0000256" key="1">
    <source>
        <dbReference type="SAM" id="Coils"/>
    </source>
</evidence>
<organism evidence="3 4">
    <name type="scientific">Adineta ricciae</name>
    <name type="common">Rotifer</name>
    <dbReference type="NCBI Taxonomy" id="249248"/>
    <lineage>
        <taxon>Eukaryota</taxon>
        <taxon>Metazoa</taxon>
        <taxon>Spiralia</taxon>
        <taxon>Gnathifera</taxon>
        <taxon>Rotifera</taxon>
        <taxon>Eurotatoria</taxon>
        <taxon>Bdelloidea</taxon>
        <taxon>Adinetida</taxon>
        <taxon>Adinetidae</taxon>
        <taxon>Adineta</taxon>
    </lineage>
</organism>
<comment type="caution">
    <text evidence="3">The sequence shown here is derived from an EMBL/GenBank/DDBJ whole genome shotgun (WGS) entry which is preliminary data.</text>
</comment>
<evidence type="ECO:0000259" key="2">
    <source>
        <dbReference type="PROSITE" id="PS50033"/>
    </source>
</evidence>
<evidence type="ECO:0000313" key="3">
    <source>
        <dbReference type="EMBL" id="CAF1513933.1"/>
    </source>
</evidence>
<evidence type="ECO:0000313" key="4">
    <source>
        <dbReference type="Proteomes" id="UP000663828"/>
    </source>
</evidence>
<dbReference type="Proteomes" id="UP000663828">
    <property type="component" value="Unassembled WGS sequence"/>
</dbReference>
<dbReference type="PROSITE" id="PS50033">
    <property type="entry name" value="UBX"/>
    <property type="match status" value="1"/>
</dbReference>
<name>A0A815U2F1_ADIRI</name>
<dbReference type="InterPro" id="IPR001012">
    <property type="entry name" value="UBX_dom"/>
</dbReference>
<keyword evidence="1" id="KW-0175">Coiled coil</keyword>
<keyword evidence="4" id="KW-1185">Reference proteome</keyword>
<proteinExistence type="predicted"/>
<dbReference type="EMBL" id="CAJNOR010004587">
    <property type="protein sequence ID" value="CAF1513933.1"/>
    <property type="molecule type" value="Genomic_DNA"/>
</dbReference>
<feature type="domain" description="UBX" evidence="2">
    <location>
        <begin position="64"/>
        <end position="138"/>
    </location>
</feature>